<dbReference type="EMBL" id="FRCS01000022">
    <property type="protein sequence ID" value="SHN47354.1"/>
    <property type="molecule type" value="Genomic_DNA"/>
</dbReference>
<dbReference type="PROSITE" id="PS50885">
    <property type="entry name" value="HAMP"/>
    <property type="match status" value="1"/>
</dbReference>
<protein>
    <submittedName>
        <fullName evidence="5">HAMP domain-containing protein</fullName>
    </submittedName>
</protein>
<dbReference type="PANTHER" id="PTHR32089">
    <property type="entry name" value="METHYL-ACCEPTING CHEMOTAXIS PROTEIN MCPB"/>
    <property type="match status" value="1"/>
</dbReference>
<dbReference type="SMART" id="SM00304">
    <property type="entry name" value="HAMP"/>
    <property type="match status" value="1"/>
</dbReference>
<keyword evidence="3" id="KW-0472">Membrane</keyword>
<reference evidence="5 6" key="1">
    <citation type="submission" date="2016-11" db="EMBL/GenBank/DDBJ databases">
        <authorList>
            <person name="Jaros S."/>
            <person name="Januszkiewicz K."/>
            <person name="Wedrychowicz H."/>
        </authorList>
    </citation>
    <scope>NUCLEOTIDE SEQUENCE [LARGE SCALE GENOMIC DNA]</scope>
    <source>
        <strain evidence="5 6">DSM 46144</strain>
    </source>
</reference>
<name>A0A1M7RM72_9ACTN</name>
<dbReference type="GO" id="GO:0016020">
    <property type="term" value="C:membrane"/>
    <property type="evidence" value="ECO:0007669"/>
    <property type="project" value="InterPro"/>
</dbReference>
<evidence type="ECO:0000256" key="2">
    <source>
        <dbReference type="ARBA" id="ARBA00022989"/>
    </source>
</evidence>
<proteinExistence type="predicted"/>
<dbReference type="Gene3D" id="1.10.287.950">
    <property type="entry name" value="Methyl-accepting chemotaxis protein"/>
    <property type="match status" value="1"/>
</dbReference>
<feature type="transmembrane region" description="Helical" evidence="3">
    <location>
        <begin position="197"/>
        <end position="222"/>
    </location>
</feature>
<dbReference type="Pfam" id="PF00672">
    <property type="entry name" value="HAMP"/>
    <property type="match status" value="1"/>
</dbReference>
<organism evidence="5 6">
    <name type="scientific">Cryptosporangium aurantiacum</name>
    <dbReference type="NCBI Taxonomy" id="134849"/>
    <lineage>
        <taxon>Bacteria</taxon>
        <taxon>Bacillati</taxon>
        <taxon>Actinomycetota</taxon>
        <taxon>Actinomycetes</taxon>
        <taxon>Cryptosporangiales</taxon>
        <taxon>Cryptosporangiaceae</taxon>
        <taxon>Cryptosporangium</taxon>
    </lineage>
</organism>
<dbReference type="RefSeq" id="WP_143175705.1">
    <property type="nucleotide sequence ID" value="NZ_FRCS01000022.1"/>
</dbReference>
<dbReference type="STRING" id="134849.SAMN05443668_12292"/>
<evidence type="ECO:0000259" key="4">
    <source>
        <dbReference type="PROSITE" id="PS50885"/>
    </source>
</evidence>
<evidence type="ECO:0000256" key="3">
    <source>
        <dbReference type="SAM" id="Phobius"/>
    </source>
</evidence>
<feature type="non-terminal residue" evidence="5">
    <location>
        <position position="362"/>
    </location>
</feature>
<feature type="transmembrane region" description="Helical" evidence="3">
    <location>
        <begin position="20"/>
        <end position="39"/>
    </location>
</feature>
<dbReference type="InterPro" id="IPR024478">
    <property type="entry name" value="HlyB_4HB_MCP"/>
</dbReference>
<dbReference type="CDD" id="cd06225">
    <property type="entry name" value="HAMP"/>
    <property type="match status" value="1"/>
</dbReference>
<accession>A0A1M7RM72</accession>
<evidence type="ECO:0000313" key="6">
    <source>
        <dbReference type="Proteomes" id="UP000184440"/>
    </source>
</evidence>
<evidence type="ECO:0000256" key="1">
    <source>
        <dbReference type="ARBA" id="ARBA00022692"/>
    </source>
</evidence>
<gene>
    <name evidence="5" type="ORF">SAMN05443668_12292</name>
</gene>
<dbReference type="AlphaFoldDB" id="A0A1M7RM72"/>
<dbReference type="Pfam" id="PF12729">
    <property type="entry name" value="4HB_MCP_1"/>
    <property type="match status" value="1"/>
</dbReference>
<dbReference type="SUPFAM" id="SSF58104">
    <property type="entry name" value="Methyl-accepting chemotaxis protein (MCP) signaling domain"/>
    <property type="match status" value="1"/>
</dbReference>
<dbReference type="InterPro" id="IPR003660">
    <property type="entry name" value="HAMP_dom"/>
</dbReference>
<dbReference type="Proteomes" id="UP000184440">
    <property type="component" value="Unassembled WGS sequence"/>
</dbReference>
<keyword evidence="2 3" id="KW-1133">Transmembrane helix</keyword>
<dbReference type="OrthoDB" id="8667074at2"/>
<dbReference type="GO" id="GO:0007165">
    <property type="term" value="P:signal transduction"/>
    <property type="evidence" value="ECO:0007669"/>
    <property type="project" value="InterPro"/>
</dbReference>
<sequence>MATRNVLVRWLADRSVKVKLILAMGVLAIVAATIGIVGLQSLSTTNKDSQHLYNENVLSLVAIGRVKNESTTARMLVNGHASAQDTATMNAWETQIEQSDADMLTWQGDYEEAGPEDAAVWAEFKTAWTEWQEYRDATLLPLSRANNSTGFNAALRGTGEQLSKAATDRLDEIENYDLELAKATAEEAGHAYRSARVVMLTVLVVGLLVAGALGVVIAQLIVGPLRRVSATLEAMAAGDLTQSADVHSKDEVGQMAASLGRAQDGVRQAIGTLAQSADTLAGSADELSNVSQDIATSAEDASTQAGVVSEASDEVSRNVQTVAAGSEEMGAAIREISQSANDAAGVASQAVTAASATNATVA</sequence>
<dbReference type="PANTHER" id="PTHR32089:SF112">
    <property type="entry name" value="LYSOZYME-LIKE PROTEIN-RELATED"/>
    <property type="match status" value="1"/>
</dbReference>
<feature type="domain" description="HAMP" evidence="4">
    <location>
        <begin position="219"/>
        <end position="271"/>
    </location>
</feature>
<evidence type="ECO:0000313" key="5">
    <source>
        <dbReference type="EMBL" id="SHN47354.1"/>
    </source>
</evidence>
<keyword evidence="6" id="KW-1185">Reference proteome</keyword>
<keyword evidence="1 3" id="KW-0812">Transmembrane</keyword>